<evidence type="ECO:0000313" key="1">
    <source>
        <dbReference type="EMBL" id="PCD76453.1"/>
    </source>
</evidence>
<reference evidence="1 2" key="1">
    <citation type="submission" date="2017-09" db="EMBL/GenBank/DDBJ databases">
        <title>A multilocus sequence analysis scheme for characterization of bacteria in the genus Thioclava.</title>
        <authorList>
            <person name="Liu Y."/>
            <person name="Shao Z."/>
        </authorList>
    </citation>
    <scope>NUCLEOTIDE SEQUENCE [LARGE SCALE GENOMIC DNA]</scope>
    <source>
        <strain evidence="1 2">CAU 1312</strain>
    </source>
</reference>
<keyword evidence="1" id="KW-0808">Transferase</keyword>
<dbReference type="GO" id="GO:0016740">
    <property type="term" value="F:transferase activity"/>
    <property type="evidence" value="ECO:0007669"/>
    <property type="project" value="UniProtKB-KW"/>
</dbReference>
<dbReference type="RefSeq" id="WP_096433650.1">
    <property type="nucleotide sequence ID" value="NZ_NTJD01000006.1"/>
</dbReference>
<sequence length="492" mass="55141">MRILYYNWVDYLDDEHRGGGVSVYQRNLMHAWDADPTIRESFLSSGISYDLFNRAPRWERLRHGPEADRDRRFEIVNSGVLSPAHFSFGSPHQIAHAPTTEAFFDFIDKTGPYDVIHFNNLEGLPIEVLKLKEIWHRTRVVVTLHNYYPFCPQVNLWQREAEHCADFKAGAACANCLVQPRPDARLLRGANGLAYHLKCAGLRPGSRAFDLTFRQLMRAGRLSLRAAGMLRRRVRAATAAPRSGSTQAQHFAARRKQMVAALNAHADQVLCVSGRVREIAAQHGLRPELLRTSYIGSAHARHFAETHPADSLLNPDGTLSLAYLGYMRRDKGFFFLLNALEALPEAQARRLHLLVAARSGPPEAMARLAALRPRLASLTHVDGYRANDLDHLLADTRLGLIPVLWEDNLPQVAIEMHARHIALLTSNRGGASELGRFPALIHDAGSIPDFHRCLQTALNDAIDLRAYWAGAMAPVSMPEHLAQLRSLYQEPA</sequence>
<dbReference type="SUPFAM" id="SSF53756">
    <property type="entry name" value="UDP-Glycosyltransferase/glycogen phosphorylase"/>
    <property type="match status" value="1"/>
</dbReference>
<dbReference type="Gene3D" id="3.40.50.2000">
    <property type="entry name" value="Glycogen Phosphorylase B"/>
    <property type="match status" value="1"/>
</dbReference>
<protein>
    <submittedName>
        <fullName evidence="1">Glycosyltransferase</fullName>
    </submittedName>
</protein>
<gene>
    <name evidence="1" type="ORF">CLN94_09735</name>
</gene>
<name>A0A2A4CKA4_9RHOB</name>
<dbReference type="AlphaFoldDB" id="A0A2A4CKA4"/>
<comment type="caution">
    <text evidence="1">The sequence shown here is derived from an EMBL/GenBank/DDBJ whole genome shotgun (WGS) entry which is preliminary data.</text>
</comment>
<proteinExistence type="predicted"/>
<keyword evidence="2" id="KW-1185">Reference proteome</keyword>
<organism evidence="1 2">
    <name type="scientific">Pseudothioclava arenosa</name>
    <dbReference type="NCBI Taxonomy" id="1795308"/>
    <lineage>
        <taxon>Bacteria</taxon>
        <taxon>Pseudomonadati</taxon>
        <taxon>Pseudomonadota</taxon>
        <taxon>Alphaproteobacteria</taxon>
        <taxon>Rhodobacterales</taxon>
        <taxon>Paracoccaceae</taxon>
        <taxon>Pseudothioclava</taxon>
    </lineage>
</organism>
<evidence type="ECO:0000313" key="2">
    <source>
        <dbReference type="Proteomes" id="UP000243507"/>
    </source>
</evidence>
<dbReference type="OrthoDB" id="9807414at2"/>
<accession>A0A2A4CKA4</accession>
<dbReference type="EMBL" id="NTJD01000006">
    <property type="protein sequence ID" value="PCD76453.1"/>
    <property type="molecule type" value="Genomic_DNA"/>
</dbReference>
<dbReference type="Proteomes" id="UP000243507">
    <property type="component" value="Unassembled WGS sequence"/>
</dbReference>